<dbReference type="SUPFAM" id="SSF52540">
    <property type="entry name" value="P-loop containing nucleoside triphosphate hydrolases"/>
    <property type="match status" value="1"/>
</dbReference>
<gene>
    <name evidence="1" type="ORF">FKY71_08075</name>
</gene>
<reference evidence="1 2" key="1">
    <citation type="submission" date="2019-06" db="EMBL/GenBank/DDBJ databases">
        <title>Metagenome assembled Genome of Spiribacter salinus SL48-SHIP from the microbial mat of Salt Lake 48 (Novosibirsk region, Russia).</title>
        <authorList>
            <person name="Shipova A."/>
            <person name="Rozanov A.S."/>
            <person name="Bryanskaya A.V."/>
            <person name="Peltek S.E."/>
        </authorList>
    </citation>
    <scope>NUCLEOTIDE SEQUENCE [LARGE SCALE GENOMIC DNA]</scope>
    <source>
        <strain evidence="1">SL48-SHIP-2</strain>
    </source>
</reference>
<protein>
    <submittedName>
        <fullName evidence="1">AAA family ATPase</fullName>
    </submittedName>
</protein>
<evidence type="ECO:0000313" key="1">
    <source>
        <dbReference type="EMBL" id="TQE99525.1"/>
    </source>
</evidence>
<organism evidence="1 2">
    <name type="scientific">Spiribacter salinus</name>
    <dbReference type="NCBI Taxonomy" id="1335746"/>
    <lineage>
        <taxon>Bacteria</taxon>
        <taxon>Pseudomonadati</taxon>
        <taxon>Pseudomonadota</taxon>
        <taxon>Gammaproteobacteria</taxon>
        <taxon>Chromatiales</taxon>
        <taxon>Ectothiorhodospiraceae</taxon>
        <taxon>Spiribacter</taxon>
    </lineage>
</organism>
<proteinExistence type="predicted"/>
<dbReference type="EMBL" id="VIFK01000055">
    <property type="protein sequence ID" value="TQE99525.1"/>
    <property type="molecule type" value="Genomic_DNA"/>
</dbReference>
<name>A0A540VRZ8_9GAMM</name>
<dbReference type="AlphaFoldDB" id="A0A540VRZ8"/>
<sequence length="282" mass="30324">MSCWRTLTTHLTRTGFTCLTLWCATTSKKAALSAETKEGHYVPLNFTTAGKEAGSHGIKVLVYGSAGAGKTRLCATAPKPIILSAEAGLLTLKKMIDDGILPANTPVIKVVDIATVEEAYEWCRVNAAKYGLETIALDSISEITEVCLQNEKSKTKDPRQAYGEMAGRVLELVKKFRDLPGLHVIVTAKQTVGKDPTTGVEKAAPTAPGQQVGPALPYLFDIVLHAFTDKDPKTGQTYHALRTQAAFNAEAKDRSGVLAEIEFPDATHLFSKILATPAAKEQ</sequence>
<dbReference type="Proteomes" id="UP000315400">
    <property type="component" value="Unassembled WGS sequence"/>
</dbReference>
<dbReference type="InterPro" id="IPR027417">
    <property type="entry name" value="P-loop_NTPase"/>
</dbReference>
<accession>A0A540VRZ8</accession>
<evidence type="ECO:0000313" key="2">
    <source>
        <dbReference type="Proteomes" id="UP000315400"/>
    </source>
</evidence>
<comment type="caution">
    <text evidence="1">The sequence shown here is derived from an EMBL/GenBank/DDBJ whole genome shotgun (WGS) entry which is preliminary data.</text>
</comment>
<dbReference type="Pfam" id="PF13479">
    <property type="entry name" value="AAA_24"/>
    <property type="match status" value="1"/>
</dbReference>